<organism evidence="4 5">
    <name type="scientific">Dermacoccus abyssi</name>
    <dbReference type="NCBI Taxonomy" id="322596"/>
    <lineage>
        <taxon>Bacteria</taxon>
        <taxon>Bacillati</taxon>
        <taxon>Actinomycetota</taxon>
        <taxon>Actinomycetes</taxon>
        <taxon>Micrococcales</taxon>
        <taxon>Dermacoccaceae</taxon>
        <taxon>Dermacoccus</taxon>
    </lineage>
</organism>
<keyword evidence="2" id="KW-0472">Membrane</keyword>
<dbReference type="AlphaFoldDB" id="A0A417Z463"/>
<evidence type="ECO:0000259" key="3">
    <source>
        <dbReference type="Pfam" id="PF02517"/>
    </source>
</evidence>
<evidence type="ECO:0000313" key="5">
    <source>
        <dbReference type="Proteomes" id="UP000285376"/>
    </source>
</evidence>
<dbReference type="Pfam" id="PF02517">
    <property type="entry name" value="Rce1-like"/>
    <property type="match status" value="1"/>
</dbReference>
<feature type="transmembrane region" description="Helical" evidence="2">
    <location>
        <begin position="319"/>
        <end position="339"/>
    </location>
</feature>
<evidence type="ECO:0000256" key="1">
    <source>
        <dbReference type="SAM" id="MobiDB-lite"/>
    </source>
</evidence>
<feature type="transmembrane region" description="Helical" evidence="2">
    <location>
        <begin position="86"/>
        <end position="113"/>
    </location>
</feature>
<reference evidence="4 5" key="1">
    <citation type="submission" date="2018-08" db="EMBL/GenBank/DDBJ databases">
        <title>Whole genome sequence analysis of Dermacoccus abyssi bacteria isolated from Deep Mariana trench Micromonospora spp reveals genes involved in the environmental adaptation and production of secondary metabolites.</title>
        <authorList>
            <person name="Abdel-Mageed W.M."/>
            <person name="Lehri B."/>
            <person name="Nouioui I."/>
            <person name="Goodfellow I."/>
            <person name="Jaspars M."/>
            <person name="Karlyshev A."/>
        </authorList>
    </citation>
    <scope>NUCLEOTIDE SEQUENCE [LARGE SCALE GENOMIC DNA]</scope>
    <source>
        <strain evidence="4 5">MT1.1</strain>
    </source>
</reference>
<accession>A0A417Z463</accession>
<dbReference type="Proteomes" id="UP000285376">
    <property type="component" value="Unassembled WGS sequence"/>
</dbReference>
<feature type="transmembrane region" description="Helical" evidence="2">
    <location>
        <begin position="133"/>
        <end position="154"/>
    </location>
</feature>
<dbReference type="GO" id="GO:0004175">
    <property type="term" value="F:endopeptidase activity"/>
    <property type="evidence" value="ECO:0007669"/>
    <property type="project" value="UniProtKB-ARBA"/>
</dbReference>
<keyword evidence="2" id="KW-1133">Transmembrane helix</keyword>
<dbReference type="GO" id="GO:0008237">
    <property type="term" value="F:metallopeptidase activity"/>
    <property type="evidence" value="ECO:0007669"/>
    <property type="project" value="UniProtKB-KW"/>
</dbReference>
<gene>
    <name evidence="4" type="ORF">D1832_08830</name>
</gene>
<feature type="domain" description="CAAX prenyl protease 2/Lysostaphin resistance protein A-like" evidence="3">
    <location>
        <begin position="208"/>
        <end position="299"/>
    </location>
</feature>
<keyword evidence="4" id="KW-0482">Metalloprotease</keyword>
<feature type="region of interest" description="Disordered" evidence="1">
    <location>
        <begin position="1"/>
        <end position="42"/>
    </location>
</feature>
<feature type="transmembrane region" description="Helical" evidence="2">
    <location>
        <begin position="288"/>
        <end position="307"/>
    </location>
</feature>
<name>A0A417Z463_9MICO</name>
<feature type="transmembrane region" description="Helical" evidence="2">
    <location>
        <begin position="175"/>
        <end position="194"/>
    </location>
</feature>
<feature type="transmembrane region" description="Helical" evidence="2">
    <location>
        <begin position="206"/>
        <end position="224"/>
    </location>
</feature>
<dbReference type="EMBL" id="QWLM01000009">
    <property type="protein sequence ID" value="RHW45487.1"/>
    <property type="molecule type" value="Genomic_DNA"/>
</dbReference>
<proteinExistence type="predicted"/>
<keyword evidence="4" id="KW-0645">Protease</keyword>
<keyword evidence="2" id="KW-0812">Transmembrane</keyword>
<dbReference type="GO" id="GO:0006508">
    <property type="term" value="P:proteolysis"/>
    <property type="evidence" value="ECO:0007669"/>
    <property type="project" value="UniProtKB-KW"/>
</dbReference>
<sequence length="360" mass="39617">MERDETQPQPQHTTPVGVGHDEPHTNTLPVRPVGLDAGAPTQPVLPTTQAPDEAMAASSTEPRWANLPYHRLAHVTPRSGRWWRPLVMLVMFVATTLVVAAVATGLAFAVHAIFPELRRPTEDLGDSRNPADFFYGFLSVALFLPVVWVAVRVGGRRGTIHSVFGHYRWEFMARAARVVVPVSAVAVLAPIFLFDADTLTTTTRSTTLWILLFAVVLVPLQAAAEEYVFRGLLPQMIGTWLRSPVWGVLVAAPLFTVLHGYDAVGLVDIALFAVCTAYLAWKSGGLELPVLLHVSNNLFIGLITPFVPDALAQGETELWFVVWSAVTTLVLTVWMSRFVDREYGLTRFQPVVRPALTRAV</sequence>
<feature type="transmembrane region" description="Helical" evidence="2">
    <location>
        <begin position="263"/>
        <end position="281"/>
    </location>
</feature>
<evidence type="ECO:0000256" key="2">
    <source>
        <dbReference type="SAM" id="Phobius"/>
    </source>
</evidence>
<protein>
    <submittedName>
        <fullName evidence="4">CPBP family intramembrane metalloprotease</fullName>
    </submittedName>
</protein>
<feature type="transmembrane region" description="Helical" evidence="2">
    <location>
        <begin position="236"/>
        <end position="257"/>
    </location>
</feature>
<keyword evidence="4" id="KW-0378">Hydrolase</keyword>
<dbReference type="GO" id="GO:0080120">
    <property type="term" value="P:CAAX-box protein maturation"/>
    <property type="evidence" value="ECO:0007669"/>
    <property type="project" value="UniProtKB-ARBA"/>
</dbReference>
<dbReference type="RefSeq" id="WP_118913544.1">
    <property type="nucleotide sequence ID" value="NZ_CBCRVH010000010.1"/>
</dbReference>
<dbReference type="InterPro" id="IPR003675">
    <property type="entry name" value="Rce1/LyrA-like_dom"/>
</dbReference>
<comment type="caution">
    <text evidence="4">The sequence shown here is derived from an EMBL/GenBank/DDBJ whole genome shotgun (WGS) entry which is preliminary data.</text>
</comment>
<evidence type="ECO:0000313" key="4">
    <source>
        <dbReference type="EMBL" id="RHW45487.1"/>
    </source>
</evidence>